<comment type="caution">
    <text evidence="5">The sequence shown here is derived from an EMBL/GenBank/DDBJ whole genome shotgun (WGS) entry which is preliminary data.</text>
</comment>
<evidence type="ECO:0000313" key="5">
    <source>
        <dbReference type="EMBL" id="KAK0612945.1"/>
    </source>
</evidence>
<feature type="domain" description="HTH La-type RNA-binding" evidence="4">
    <location>
        <begin position="614"/>
        <end position="706"/>
    </location>
</feature>
<dbReference type="SMART" id="SM00715">
    <property type="entry name" value="LA"/>
    <property type="match status" value="1"/>
</dbReference>
<dbReference type="GO" id="GO:0003723">
    <property type="term" value="F:RNA binding"/>
    <property type="evidence" value="ECO:0007669"/>
    <property type="project" value="UniProtKB-UniRule"/>
</dbReference>
<feature type="compositionally biased region" description="Polar residues" evidence="3">
    <location>
        <begin position="521"/>
        <end position="535"/>
    </location>
</feature>
<feature type="compositionally biased region" description="Polar residues" evidence="3">
    <location>
        <begin position="82"/>
        <end position="112"/>
    </location>
</feature>
<dbReference type="InterPro" id="IPR036388">
    <property type="entry name" value="WH-like_DNA-bd_sf"/>
</dbReference>
<feature type="compositionally biased region" description="Polar residues" evidence="3">
    <location>
        <begin position="561"/>
        <end position="572"/>
    </location>
</feature>
<feature type="compositionally biased region" description="Polar residues" evidence="3">
    <location>
        <begin position="396"/>
        <end position="406"/>
    </location>
</feature>
<organism evidence="5 6">
    <name type="scientific">Bombardia bombarda</name>
    <dbReference type="NCBI Taxonomy" id="252184"/>
    <lineage>
        <taxon>Eukaryota</taxon>
        <taxon>Fungi</taxon>
        <taxon>Dikarya</taxon>
        <taxon>Ascomycota</taxon>
        <taxon>Pezizomycotina</taxon>
        <taxon>Sordariomycetes</taxon>
        <taxon>Sordariomycetidae</taxon>
        <taxon>Sordariales</taxon>
        <taxon>Lasiosphaeriaceae</taxon>
        <taxon>Bombardia</taxon>
    </lineage>
</organism>
<dbReference type="Pfam" id="PF05383">
    <property type="entry name" value="La"/>
    <property type="match status" value="1"/>
</dbReference>
<reference evidence="5" key="1">
    <citation type="submission" date="2023-06" db="EMBL/GenBank/DDBJ databases">
        <title>Genome-scale phylogeny and comparative genomics of the fungal order Sordariales.</title>
        <authorList>
            <consortium name="Lawrence Berkeley National Laboratory"/>
            <person name="Hensen N."/>
            <person name="Bonometti L."/>
            <person name="Westerberg I."/>
            <person name="Brannstrom I.O."/>
            <person name="Guillou S."/>
            <person name="Cros-Aarteil S."/>
            <person name="Calhoun S."/>
            <person name="Haridas S."/>
            <person name="Kuo A."/>
            <person name="Mondo S."/>
            <person name="Pangilinan J."/>
            <person name="Riley R."/>
            <person name="LaButti K."/>
            <person name="Andreopoulos B."/>
            <person name="Lipzen A."/>
            <person name="Chen C."/>
            <person name="Yanf M."/>
            <person name="Daum C."/>
            <person name="Ng V."/>
            <person name="Clum A."/>
            <person name="Steindorff A."/>
            <person name="Ohm R."/>
            <person name="Martin F."/>
            <person name="Silar P."/>
            <person name="Natvig D."/>
            <person name="Lalanne C."/>
            <person name="Gautier V."/>
            <person name="Ament-velasquez S.L."/>
            <person name="Kruys A."/>
            <person name="Hutchinson M.I."/>
            <person name="Powell A.J."/>
            <person name="Barry K."/>
            <person name="Miller A.N."/>
            <person name="Grigoriev I.V."/>
            <person name="Debuchy R."/>
            <person name="Gladieux P."/>
            <person name="Thoren M.H."/>
            <person name="Johannesson H."/>
        </authorList>
    </citation>
    <scope>NUCLEOTIDE SEQUENCE</scope>
    <source>
        <strain evidence="5">SMH3391-2</strain>
    </source>
</reference>
<evidence type="ECO:0000256" key="3">
    <source>
        <dbReference type="SAM" id="MobiDB-lite"/>
    </source>
</evidence>
<dbReference type="InterPro" id="IPR006630">
    <property type="entry name" value="La_HTH"/>
</dbReference>
<dbReference type="PROSITE" id="PS50961">
    <property type="entry name" value="HTH_LA"/>
    <property type="match status" value="1"/>
</dbReference>
<name>A0AA39U7T0_9PEZI</name>
<keyword evidence="6" id="KW-1185">Reference proteome</keyword>
<evidence type="ECO:0000256" key="2">
    <source>
        <dbReference type="PROSITE-ProRule" id="PRU00332"/>
    </source>
</evidence>
<feature type="compositionally biased region" description="Low complexity" evidence="3">
    <location>
        <begin position="18"/>
        <end position="36"/>
    </location>
</feature>
<dbReference type="Proteomes" id="UP001174934">
    <property type="component" value="Unassembled WGS sequence"/>
</dbReference>
<feature type="region of interest" description="Disordered" evidence="3">
    <location>
        <begin position="14"/>
        <end position="165"/>
    </location>
</feature>
<dbReference type="AlphaFoldDB" id="A0AA39U7T0"/>
<dbReference type="Gene3D" id="1.10.10.10">
    <property type="entry name" value="Winged helix-like DNA-binding domain superfamily/Winged helix DNA-binding domain"/>
    <property type="match status" value="1"/>
</dbReference>
<proteinExistence type="predicted"/>
<feature type="compositionally biased region" description="Low complexity" evidence="3">
    <location>
        <begin position="350"/>
        <end position="368"/>
    </location>
</feature>
<feature type="region of interest" description="Disordered" evidence="3">
    <location>
        <begin position="433"/>
        <end position="464"/>
    </location>
</feature>
<evidence type="ECO:0000256" key="1">
    <source>
        <dbReference type="ARBA" id="ARBA00022884"/>
    </source>
</evidence>
<gene>
    <name evidence="5" type="ORF">B0T17DRAFT_511307</name>
</gene>
<dbReference type="EMBL" id="JAULSR010000008">
    <property type="protein sequence ID" value="KAK0612945.1"/>
    <property type="molecule type" value="Genomic_DNA"/>
</dbReference>
<feature type="compositionally biased region" description="Basic and acidic residues" evidence="3">
    <location>
        <begin position="296"/>
        <end position="322"/>
    </location>
</feature>
<dbReference type="SUPFAM" id="SSF46785">
    <property type="entry name" value="Winged helix' DNA-binding domain"/>
    <property type="match status" value="1"/>
</dbReference>
<keyword evidence="1 2" id="KW-0694">RNA-binding</keyword>
<feature type="region of interest" description="Disordered" evidence="3">
    <location>
        <begin position="503"/>
        <end position="535"/>
    </location>
</feature>
<dbReference type="InterPro" id="IPR036390">
    <property type="entry name" value="WH_DNA-bd_sf"/>
</dbReference>
<feature type="compositionally biased region" description="Polar residues" evidence="3">
    <location>
        <begin position="43"/>
        <end position="58"/>
    </location>
</feature>
<sequence>MSATTFSYAQAAMGQTVSLSSSQLSSSSAPPSTSSQAKDDVPTGSTSVTAPSVASNDGETLKTIQPDAEVASGKQDPEVASVTGSAPSAVSSAEQSTTTTSRESDGTSVDSQQHFEDKASRSTSRTSRSNDGADNRKPRKGKKGRQNEKDTQHTYSVGNLEEAVPVFFEAPVPSVNVWMKRIEAKQAAKSKIVPATAPGTESNGSPTNGDMEKSSATDVLDAQVETPNGVNGDKAHKRSPESPRGVDQGQRRSGPRGSRANDKDENASGALPPVADSSSWPDPKSAAETDGTVPKSQDKADRSDKDAQEDGPTKKNKWEKLPFEPTVVFNTPIPARGAKPRGGARGGRDSGSTRGNHANAANSQNASAPGPTHDRAASVSGPVVSKNGVSRPVEGSITTRTASQAANPHPTKRASFDGTEDIWKLSVSGNTEQVSGIDTSVPSTSTNKKTHAAREGQNDVSANTESVPVLPRSLFHQRTNGLHPRASEFVKDAAHSAVNGQQYPVREGRGRGGYRSRGGHNNASNSNVHQTPYGQNGQYHVHALFQSRQNSAAHGPPYGSQYPTPFNQQSRGRNNKWAGQGSGRNGSNGAAFAPKMPQVNDFPTAQYHTGFHWPAAVDPLVHVAKNQVEYYFSIDNLCKDRWLRQHMDSQGFAHFNFVTGFRRMQELAKGDLDMIRTACSLSDSIEFVIGDDQVQRLRSREHWAAFVYPSYERSEKFRDDHGPANWTPYPRQGAQMPYTTSPIAQPGYSVTSPVYHATYMNGPNGVHYNPSVNVVDRKPNGHHYAPETRLSAAVPAFNPPVAPFVGEGTANAEAVVAAQSVAKESELESADATVPGEVNGPTADAHTRVGAQGPIDSSTNMKILYQLWARSQFKGFNAKVFGRPEIPYQVYEKHLSRVSPPFQEAIQADRTLALKMEQRLEAIARSPIILGSANGYYPVLADTTIMSLFSVGVFIERPDMVAILIMAGEMFVMYRRSSIQIAPSRSSLSLSVYDDNIVQVAFIYSSRWYGQG</sequence>
<evidence type="ECO:0000259" key="4">
    <source>
        <dbReference type="PROSITE" id="PS50961"/>
    </source>
</evidence>
<feature type="region of interest" description="Disordered" evidence="3">
    <location>
        <begin position="550"/>
        <end position="590"/>
    </location>
</feature>
<feature type="compositionally biased region" description="Polar residues" evidence="3">
    <location>
        <begin position="433"/>
        <end position="447"/>
    </location>
</feature>
<feature type="region of interest" description="Disordered" evidence="3">
    <location>
        <begin position="187"/>
        <end position="419"/>
    </location>
</feature>
<dbReference type="CDD" id="cd07323">
    <property type="entry name" value="LAM"/>
    <property type="match status" value="1"/>
</dbReference>
<evidence type="ECO:0000313" key="6">
    <source>
        <dbReference type="Proteomes" id="UP001174934"/>
    </source>
</evidence>
<protein>
    <recommendedName>
        <fullName evidence="4">HTH La-type RNA-binding domain-containing protein</fullName>
    </recommendedName>
</protein>
<feature type="compositionally biased region" description="Polar residues" evidence="3">
    <location>
        <begin position="199"/>
        <end position="208"/>
    </location>
</feature>
<accession>A0AA39U7T0</accession>